<dbReference type="PROSITE" id="PS51375">
    <property type="entry name" value="PPR"/>
    <property type="match status" value="1"/>
</dbReference>
<dbReference type="GO" id="GO:0005739">
    <property type="term" value="C:mitochondrion"/>
    <property type="evidence" value="ECO:0007669"/>
    <property type="project" value="TreeGrafter"/>
</dbReference>
<dbReference type="NCBIfam" id="TIGR00756">
    <property type="entry name" value="PPR"/>
    <property type="match status" value="1"/>
</dbReference>
<evidence type="ECO:0000313" key="4">
    <source>
        <dbReference type="EMBL" id="KZV52701.1"/>
    </source>
</evidence>
<dbReference type="Pfam" id="PF13041">
    <property type="entry name" value="PPR_2"/>
    <property type="match status" value="1"/>
</dbReference>
<evidence type="ECO:0000256" key="2">
    <source>
        <dbReference type="ARBA" id="ARBA00022737"/>
    </source>
</evidence>
<organism evidence="4 5">
    <name type="scientific">Dorcoceras hygrometricum</name>
    <dbReference type="NCBI Taxonomy" id="472368"/>
    <lineage>
        <taxon>Eukaryota</taxon>
        <taxon>Viridiplantae</taxon>
        <taxon>Streptophyta</taxon>
        <taxon>Embryophyta</taxon>
        <taxon>Tracheophyta</taxon>
        <taxon>Spermatophyta</taxon>
        <taxon>Magnoliopsida</taxon>
        <taxon>eudicotyledons</taxon>
        <taxon>Gunneridae</taxon>
        <taxon>Pentapetalae</taxon>
        <taxon>asterids</taxon>
        <taxon>lamiids</taxon>
        <taxon>Lamiales</taxon>
        <taxon>Gesneriaceae</taxon>
        <taxon>Didymocarpoideae</taxon>
        <taxon>Trichosporeae</taxon>
        <taxon>Loxocarpinae</taxon>
        <taxon>Dorcoceras</taxon>
    </lineage>
</organism>
<reference evidence="4 5" key="1">
    <citation type="journal article" date="2015" name="Proc. Natl. Acad. Sci. U.S.A.">
        <title>The resurrection genome of Boea hygrometrica: A blueprint for survival of dehydration.</title>
        <authorList>
            <person name="Xiao L."/>
            <person name="Yang G."/>
            <person name="Zhang L."/>
            <person name="Yang X."/>
            <person name="Zhao S."/>
            <person name="Ji Z."/>
            <person name="Zhou Q."/>
            <person name="Hu M."/>
            <person name="Wang Y."/>
            <person name="Chen M."/>
            <person name="Xu Y."/>
            <person name="Jin H."/>
            <person name="Xiao X."/>
            <person name="Hu G."/>
            <person name="Bao F."/>
            <person name="Hu Y."/>
            <person name="Wan P."/>
            <person name="Li L."/>
            <person name="Deng X."/>
            <person name="Kuang T."/>
            <person name="Xiang C."/>
            <person name="Zhu J.K."/>
            <person name="Oliver M.J."/>
            <person name="He Y."/>
        </authorList>
    </citation>
    <scope>NUCLEOTIDE SEQUENCE [LARGE SCALE GENOMIC DNA]</scope>
    <source>
        <strain evidence="5">cv. XS01</strain>
    </source>
</reference>
<keyword evidence="2" id="KW-0677">Repeat</keyword>
<evidence type="ECO:0000256" key="1">
    <source>
        <dbReference type="ARBA" id="ARBA00007626"/>
    </source>
</evidence>
<comment type="similarity">
    <text evidence="1">Belongs to the PPR family. P subfamily.</text>
</comment>
<dbReference type="PANTHER" id="PTHR47934">
    <property type="entry name" value="PENTATRICOPEPTIDE REPEAT-CONTAINING PROTEIN PET309, MITOCHONDRIAL"/>
    <property type="match status" value="1"/>
</dbReference>
<keyword evidence="5" id="KW-1185">Reference proteome</keyword>
<dbReference type="Gene3D" id="1.25.40.10">
    <property type="entry name" value="Tetratricopeptide repeat domain"/>
    <property type="match status" value="1"/>
</dbReference>
<accession>A0A2Z7D745</accession>
<dbReference type="InterPro" id="IPR011990">
    <property type="entry name" value="TPR-like_helical_dom_sf"/>
</dbReference>
<dbReference type="PANTHER" id="PTHR47934:SF6">
    <property type="entry name" value="MITOCHONDRIAL GROUP I INTRON SPLICING FACTOR CCM1-RELATED"/>
    <property type="match status" value="1"/>
</dbReference>
<dbReference type="InterPro" id="IPR051114">
    <property type="entry name" value="Mito_RNA_Proc_CCM1"/>
</dbReference>
<protein>
    <submittedName>
        <fullName evidence="4">Pentatricopeptide repeat-containing protein-like</fullName>
    </submittedName>
</protein>
<evidence type="ECO:0000256" key="3">
    <source>
        <dbReference type="PROSITE-ProRule" id="PRU00708"/>
    </source>
</evidence>
<dbReference type="OrthoDB" id="1911783at2759"/>
<dbReference type="GO" id="GO:0007005">
    <property type="term" value="P:mitochondrion organization"/>
    <property type="evidence" value="ECO:0007669"/>
    <property type="project" value="TreeGrafter"/>
</dbReference>
<dbReference type="AlphaFoldDB" id="A0A2Z7D745"/>
<sequence>MALAALRFWSLSRRSTVAFLRCSLAHSSPSQRSLEESVLSAVEANRYQQLPELLDSSKEFGRNPNPFAFLSRFTESHRLHVVDGILQSLICVRPRERSRGVYNFLLSYALESSTPIPLALAILQRMLRSGHRPVSQTHLLLSNAWIERLQKLRSVSSVLSEMHSIGYSPDSGTCNYLIMSLCKVDRLEEAIKVLRGMSKGGCIPDLDSYGVLIGGMSELRMTTEVLEMVKEMVKKHGMNPRQDTMVKAFGAMRANRDIWRSVEMIEFLEGEDVYIGFEAYESVLEGCLEGHHFVLAGKLVIKMTERGLIPYIKERQRVYEGLVGVGELELANIVRKKFAELKS</sequence>
<dbReference type="InterPro" id="IPR002885">
    <property type="entry name" value="PPR_rpt"/>
</dbReference>
<name>A0A2Z7D745_9LAMI</name>
<dbReference type="GO" id="GO:0003729">
    <property type="term" value="F:mRNA binding"/>
    <property type="evidence" value="ECO:0007669"/>
    <property type="project" value="TreeGrafter"/>
</dbReference>
<proteinExistence type="inferred from homology"/>
<feature type="repeat" description="PPR" evidence="3">
    <location>
        <begin position="170"/>
        <end position="204"/>
    </location>
</feature>
<dbReference type="Proteomes" id="UP000250235">
    <property type="component" value="Unassembled WGS sequence"/>
</dbReference>
<evidence type="ECO:0000313" key="5">
    <source>
        <dbReference type="Proteomes" id="UP000250235"/>
    </source>
</evidence>
<dbReference type="EMBL" id="KQ991022">
    <property type="protein sequence ID" value="KZV52701.1"/>
    <property type="molecule type" value="Genomic_DNA"/>
</dbReference>
<dbReference type="GO" id="GO:0006396">
    <property type="term" value="P:RNA processing"/>
    <property type="evidence" value="ECO:0007669"/>
    <property type="project" value="TreeGrafter"/>
</dbReference>
<gene>
    <name evidence="4" type="ORF">F511_23164</name>
</gene>